<dbReference type="CDD" id="cd01127">
    <property type="entry name" value="TrwB_TraG_TraD_VirD4"/>
    <property type="match status" value="1"/>
</dbReference>
<evidence type="ECO:0000256" key="9">
    <source>
        <dbReference type="ARBA" id="ARBA00022989"/>
    </source>
</evidence>
<evidence type="ECO:0000256" key="15">
    <source>
        <dbReference type="SAM" id="MobiDB-lite"/>
    </source>
</evidence>
<evidence type="ECO:0000313" key="19">
    <source>
        <dbReference type="Proteomes" id="UP000190814"/>
    </source>
</evidence>
<dbReference type="Pfam" id="PF09397">
    <property type="entry name" value="FtsK_gamma"/>
    <property type="match status" value="1"/>
</dbReference>
<keyword evidence="7" id="KW-0159">Chromosome partition</keyword>
<feature type="transmembrane region" description="Helical" evidence="16">
    <location>
        <begin position="73"/>
        <end position="95"/>
    </location>
</feature>
<name>A0A1T4V9A4_9FIRM</name>
<keyword evidence="19" id="KW-1185">Reference proteome</keyword>
<dbReference type="SUPFAM" id="SSF46785">
    <property type="entry name" value="Winged helix' DNA-binding domain"/>
    <property type="match status" value="1"/>
</dbReference>
<evidence type="ECO:0000256" key="1">
    <source>
        <dbReference type="ARBA" id="ARBA00004651"/>
    </source>
</evidence>
<sequence length="923" mass="101051">MATQRAGNSSNARNNRTSKNNTTSRGNSSRSNTASRSNNGTRSNGTRSKSSSRNNAHRRKKTTKAQRVRRKAIFNESATIISVAIALLVFLSNFGLCGKFGSVVSDYMFGFFGLLAYIFPIFFVISLGFATANRNDRTVVNKVTVAYVLFVFCCAAFHLLFMDAGNKAIKTSKYFEICANDKSGGGVLGAAITESLLKVFAISGTCIIEVAIIIVCIVIISEKSIINGVKRGGSHMARKAMELRNYDEDEIDLDEYLKETKPARFLKKRQKRRGVSMDTKIGQDKTNLDIHEIDGNLDTPEVFADNIKIVDSGDLRRTSEDENPAFAPADFTKVRESMNGEHKDSTKENSYDEEGLFKPKEKIEVSKKAKEVMSRPAYATTQPSVQAMASNEEKTAKEVVNPDMTEVNPSPETKKEKINTALETNKVTSEISKKKEVKNYVLPPISLLKSGSSGKHKASKDELVETAKKLELVLEQFGVNAKVTDISRGPSVTRYELQPEFGTKVSKITSLSDDIKLNLAAEDIRIEAPIPGKAAVGIEIPNSGRDMVSLRELLEDEKFKNTQSKIAFPAGLDIAGEVIIGDIAKMPHLLVAGTTGSGKSVFTNSIIMSVLFRAKPDEVKLLIVDPKVVEFGVYNGIPHLLLPVVTDPKKAAGALSWAVGEMTKRYKKFASIGVKDLSSFNQRVTSEELTDDEGNTLEKMPQILIVIDELADLMMAAAKEVEESICRLAQLARAAGIHLVIATQRPSVDVVTGLIKANISSRVALLVSSGTDSRTIIDMNGAEKLLGHGDMLFYPSGYVKPVRVQGAYVSEEEILKTVTYLKNKNGETEYDNEMTQSVVSGGSGNMAGSDNDNDELFVEAGKFVIEKQKASTSMLQRVFRIGFNRAARIMDQLYEAGVVGAEEGTKPRKVIMSMAEFEELISK</sequence>
<evidence type="ECO:0000256" key="12">
    <source>
        <dbReference type="ARBA" id="ARBA00023306"/>
    </source>
</evidence>
<dbReference type="InterPro" id="IPR018541">
    <property type="entry name" value="Ftsk_gamma"/>
</dbReference>
<dbReference type="PANTHER" id="PTHR22683">
    <property type="entry name" value="SPORULATION PROTEIN RELATED"/>
    <property type="match status" value="1"/>
</dbReference>
<dbReference type="Proteomes" id="UP000190814">
    <property type="component" value="Unassembled WGS sequence"/>
</dbReference>
<evidence type="ECO:0000256" key="2">
    <source>
        <dbReference type="ARBA" id="ARBA00006474"/>
    </source>
</evidence>
<comment type="function">
    <text evidence="13">Essential cell division protein that coordinates cell division and chromosome segregation. The N-terminus is involved in assembly of the cell-division machinery. The C-terminus functions as a DNA motor that moves dsDNA in an ATP-dependent manner towards the dif recombination site, which is located within the replication terminus region. Required for activation of the Xer recombinase, allowing activation of chromosome unlinking by recombination.</text>
</comment>
<evidence type="ECO:0000256" key="16">
    <source>
        <dbReference type="SAM" id="Phobius"/>
    </source>
</evidence>
<evidence type="ECO:0000256" key="11">
    <source>
        <dbReference type="ARBA" id="ARBA00023136"/>
    </source>
</evidence>
<dbReference type="Pfam" id="PF13491">
    <property type="entry name" value="FtsK_4TM"/>
    <property type="match status" value="1"/>
</dbReference>
<evidence type="ECO:0000256" key="6">
    <source>
        <dbReference type="ARBA" id="ARBA00022741"/>
    </source>
</evidence>
<evidence type="ECO:0000256" key="3">
    <source>
        <dbReference type="ARBA" id="ARBA00022475"/>
    </source>
</evidence>
<evidence type="ECO:0000313" key="18">
    <source>
        <dbReference type="EMBL" id="SKA61121.1"/>
    </source>
</evidence>
<dbReference type="InterPro" id="IPR050206">
    <property type="entry name" value="FtsK/SpoIIIE/SftA"/>
</dbReference>
<feature type="transmembrane region" description="Helical" evidence="16">
    <location>
        <begin position="199"/>
        <end position="221"/>
    </location>
</feature>
<keyword evidence="6 14" id="KW-0547">Nucleotide-binding</keyword>
<dbReference type="GO" id="GO:0051301">
    <property type="term" value="P:cell division"/>
    <property type="evidence" value="ECO:0007669"/>
    <property type="project" value="UniProtKB-KW"/>
</dbReference>
<evidence type="ECO:0000256" key="7">
    <source>
        <dbReference type="ARBA" id="ARBA00022829"/>
    </source>
</evidence>
<feature type="transmembrane region" description="Helical" evidence="16">
    <location>
        <begin position="144"/>
        <end position="162"/>
    </location>
</feature>
<dbReference type="InterPro" id="IPR025199">
    <property type="entry name" value="FtsK_4TM"/>
</dbReference>
<reference evidence="18 19" key="1">
    <citation type="submission" date="2017-02" db="EMBL/GenBank/DDBJ databases">
        <authorList>
            <person name="Peterson S.W."/>
        </authorList>
    </citation>
    <scope>NUCLEOTIDE SEQUENCE [LARGE SCALE GENOMIC DNA]</scope>
    <source>
        <strain evidence="18 19">ATCC 35992</strain>
    </source>
</reference>
<keyword evidence="12" id="KW-0131">Cell cycle</keyword>
<evidence type="ECO:0000256" key="14">
    <source>
        <dbReference type="PROSITE-ProRule" id="PRU00289"/>
    </source>
</evidence>
<feature type="compositionally biased region" description="Basic residues" evidence="15">
    <location>
        <begin position="55"/>
        <end position="68"/>
    </location>
</feature>
<dbReference type="PANTHER" id="PTHR22683:SF41">
    <property type="entry name" value="DNA TRANSLOCASE FTSK"/>
    <property type="match status" value="1"/>
</dbReference>
<dbReference type="RefSeq" id="WP_078765273.1">
    <property type="nucleotide sequence ID" value="NZ_FUXZ01000003.1"/>
</dbReference>
<dbReference type="Pfam" id="PF01580">
    <property type="entry name" value="FtsK_SpoIIIE"/>
    <property type="match status" value="1"/>
</dbReference>
<dbReference type="AlphaFoldDB" id="A0A1T4V9A4"/>
<dbReference type="InterPro" id="IPR036390">
    <property type="entry name" value="WH_DNA-bd_sf"/>
</dbReference>
<dbReference type="PROSITE" id="PS50901">
    <property type="entry name" value="FTSK"/>
    <property type="match status" value="1"/>
</dbReference>
<dbReference type="SMART" id="SM00843">
    <property type="entry name" value="Ftsk_gamma"/>
    <property type="match status" value="1"/>
</dbReference>
<keyword evidence="4" id="KW-0132">Cell division</keyword>
<protein>
    <submittedName>
        <fullName evidence="18">DNA segregation ATPase FtsK/SpoIIIE, S-DNA-T family</fullName>
    </submittedName>
</protein>
<evidence type="ECO:0000259" key="17">
    <source>
        <dbReference type="PROSITE" id="PS50901"/>
    </source>
</evidence>
<dbReference type="InterPro" id="IPR027417">
    <property type="entry name" value="P-loop_NTPase"/>
</dbReference>
<dbReference type="InterPro" id="IPR041027">
    <property type="entry name" value="FtsK_alpha"/>
</dbReference>
<proteinExistence type="inferred from homology"/>
<accession>A0A1T4V9A4</accession>
<dbReference type="GO" id="GO:0005886">
    <property type="term" value="C:plasma membrane"/>
    <property type="evidence" value="ECO:0007669"/>
    <property type="project" value="UniProtKB-SubCell"/>
</dbReference>
<feature type="compositionally biased region" description="Low complexity" evidence="15">
    <location>
        <begin position="1"/>
        <end position="48"/>
    </location>
</feature>
<dbReference type="Pfam" id="PF17854">
    <property type="entry name" value="FtsK_alpha"/>
    <property type="match status" value="1"/>
</dbReference>
<dbReference type="GO" id="GO:0007059">
    <property type="term" value="P:chromosome segregation"/>
    <property type="evidence" value="ECO:0007669"/>
    <property type="project" value="UniProtKB-KW"/>
</dbReference>
<evidence type="ECO:0000256" key="10">
    <source>
        <dbReference type="ARBA" id="ARBA00023125"/>
    </source>
</evidence>
<evidence type="ECO:0000256" key="4">
    <source>
        <dbReference type="ARBA" id="ARBA00022618"/>
    </source>
</evidence>
<dbReference type="SUPFAM" id="SSF52540">
    <property type="entry name" value="P-loop containing nucleoside triphosphate hydrolases"/>
    <property type="match status" value="1"/>
</dbReference>
<feature type="domain" description="FtsK" evidence="17">
    <location>
        <begin position="575"/>
        <end position="774"/>
    </location>
</feature>
<evidence type="ECO:0000256" key="5">
    <source>
        <dbReference type="ARBA" id="ARBA00022692"/>
    </source>
</evidence>
<keyword evidence="5 16" id="KW-0812">Transmembrane</keyword>
<dbReference type="Gene3D" id="3.40.50.300">
    <property type="entry name" value="P-loop containing nucleotide triphosphate hydrolases"/>
    <property type="match status" value="1"/>
</dbReference>
<evidence type="ECO:0000256" key="8">
    <source>
        <dbReference type="ARBA" id="ARBA00022840"/>
    </source>
</evidence>
<keyword evidence="9 16" id="KW-1133">Transmembrane helix</keyword>
<dbReference type="InterPro" id="IPR002543">
    <property type="entry name" value="FtsK_dom"/>
</dbReference>
<keyword evidence="8 14" id="KW-0067">ATP-binding</keyword>
<dbReference type="GO" id="GO:0003677">
    <property type="term" value="F:DNA binding"/>
    <property type="evidence" value="ECO:0007669"/>
    <property type="project" value="UniProtKB-KW"/>
</dbReference>
<gene>
    <name evidence="18" type="ORF">SAMN02745111_00380</name>
</gene>
<dbReference type="OrthoDB" id="9807790at2"/>
<comment type="similarity">
    <text evidence="2">Belongs to the FtsK/SpoIIIE/SftA family.</text>
</comment>
<comment type="subcellular location">
    <subcellularLocation>
        <location evidence="1">Cell membrane</location>
        <topology evidence="1">Multi-pass membrane protein</topology>
    </subcellularLocation>
</comment>
<dbReference type="EMBL" id="FUXZ01000003">
    <property type="protein sequence ID" value="SKA61121.1"/>
    <property type="molecule type" value="Genomic_DNA"/>
</dbReference>
<feature type="transmembrane region" description="Helical" evidence="16">
    <location>
        <begin position="107"/>
        <end position="132"/>
    </location>
</feature>
<feature type="region of interest" description="Disordered" evidence="15">
    <location>
        <begin position="1"/>
        <end position="68"/>
    </location>
</feature>
<organism evidence="18 19">
    <name type="scientific">Eubacterium uniforme</name>
    <dbReference type="NCBI Taxonomy" id="39495"/>
    <lineage>
        <taxon>Bacteria</taxon>
        <taxon>Bacillati</taxon>
        <taxon>Bacillota</taxon>
        <taxon>Clostridia</taxon>
        <taxon>Eubacteriales</taxon>
        <taxon>Eubacteriaceae</taxon>
        <taxon>Eubacterium</taxon>
    </lineage>
</organism>
<dbReference type="Gene3D" id="3.30.980.40">
    <property type="match status" value="1"/>
</dbReference>
<keyword evidence="10" id="KW-0238">DNA-binding</keyword>
<dbReference type="Gene3D" id="1.10.10.10">
    <property type="entry name" value="Winged helix-like DNA-binding domain superfamily/Winged helix DNA-binding domain"/>
    <property type="match status" value="1"/>
</dbReference>
<evidence type="ECO:0000256" key="13">
    <source>
        <dbReference type="ARBA" id="ARBA00024986"/>
    </source>
</evidence>
<keyword evidence="11 16" id="KW-0472">Membrane</keyword>
<dbReference type="GO" id="GO:0005524">
    <property type="term" value="F:ATP binding"/>
    <property type="evidence" value="ECO:0007669"/>
    <property type="project" value="UniProtKB-UniRule"/>
</dbReference>
<dbReference type="STRING" id="39495.SAMN02745111_00380"/>
<dbReference type="InterPro" id="IPR036388">
    <property type="entry name" value="WH-like_DNA-bd_sf"/>
</dbReference>
<feature type="binding site" evidence="14">
    <location>
        <begin position="593"/>
        <end position="600"/>
    </location>
    <ligand>
        <name>ATP</name>
        <dbReference type="ChEBI" id="CHEBI:30616"/>
    </ligand>
</feature>
<keyword evidence="3" id="KW-1003">Cell membrane</keyword>